<evidence type="ECO:0000256" key="3">
    <source>
        <dbReference type="ARBA" id="ARBA00023002"/>
    </source>
</evidence>
<proteinExistence type="inferred from homology"/>
<dbReference type="EC" id="1.3.1.33" evidence="4"/>
<sequence length="329" mass="36092">MSMKSNLTQTFPPKPSFTEKNLSDLSGKVYIVTGANAGTGKELTRILYSKNATVYMLARSADKTNQAVTAIKNAVPSSTGTLRYLRLDLADLASIKGTVEQFLAVESKLHVLWNNAGVMSTEKEITTTLQGYEQHVGVNVLGGFLLAKLLTPVLVSTAQSAPPNTARVVWVASMAAEMFAEKNMGATPEMMKTEVMAKKSPNERYWHSKVGNWAHGVEYALRHQASGVISVPLNPGNLQSELYRDQGFLMKAFVKLLMYSPVNGAYTELFAGLSPDITLSKTGCWVVPFGRVYPIREDLNLATKPESEGGTGGTLKFWEWTEEQVRPYL</sequence>
<dbReference type="PRINTS" id="PR00081">
    <property type="entry name" value="GDHRDH"/>
</dbReference>
<evidence type="ECO:0000313" key="5">
    <source>
        <dbReference type="Proteomes" id="UP001583177"/>
    </source>
</evidence>
<reference evidence="4 5" key="1">
    <citation type="journal article" date="2024" name="IMA Fungus">
        <title>IMA Genome - F19 : A genome assembly and annotation guide to empower mycologists, including annotated draft genome sequences of Ceratocystis pirilliformis, Diaporthe australafricana, Fusarium ophioides, Paecilomyces lecythidis, and Sporothrix stenoceras.</title>
        <authorList>
            <person name="Aylward J."/>
            <person name="Wilson A.M."/>
            <person name="Visagie C.M."/>
            <person name="Spraker J."/>
            <person name="Barnes I."/>
            <person name="Buitendag C."/>
            <person name="Ceriani C."/>
            <person name="Del Mar Angel L."/>
            <person name="du Plessis D."/>
            <person name="Fuchs T."/>
            <person name="Gasser K."/>
            <person name="Kramer D."/>
            <person name="Li W."/>
            <person name="Munsamy K."/>
            <person name="Piso A."/>
            <person name="Price J.L."/>
            <person name="Sonnekus B."/>
            <person name="Thomas C."/>
            <person name="van der Nest A."/>
            <person name="van Dijk A."/>
            <person name="van Heerden A."/>
            <person name="van Vuuren N."/>
            <person name="Yilmaz N."/>
            <person name="Duong T.A."/>
            <person name="van der Merwe N.A."/>
            <person name="Wingfield M.J."/>
            <person name="Wingfield B.D."/>
        </authorList>
    </citation>
    <scope>NUCLEOTIDE SEQUENCE [LARGE SCALE GENOMIC DNA]</scope>
    <source>
        <strain evidence="4 5">CMW 18300</strain>
    </source>
</reference>
<dbReference type="InterPro" id="IPR036291">
    <property type="entry name" value="NAD(P)-bd_dom_sf"/>
</dbReference>
<dbReference type="Pfam" id="PF00106">
    <property type="entry name" value="adh_short"/>
    <property type="match status" value="1"/>
</dbReference>
<dbReference type="PANTHER" id="PTHR24320">
    <property type="entry name" value="RETINOL DEHYDROGENASE"/>
    <property type="match status" value="1"/>
</dbReference>
<dbReference type="EMBL" id="JAWRVE010000162">
    <property type="protein sequence ID" value="KAL1852355.1"/>
    <property type="molecule type" value="Genomic_DNA"/>
</dbReference>
<comment type="similarity">
    <text evidence="1">Belongs to the short-chain dehydrogenases/reductases (SDR) family.</text>
</comment>
<keyword evidence="2" id="KW-0521">NADP</keyword>
<evidence type="ECO:0000313" key="4">
    <source>
        <dbReference type="EMBL" id="KAL1852355.1"/>
    </source>
</evidence>
<dbReference type="PANTHER" id="PTHR24320:SF236">
    <property type="entry name" value="SHORT-CHAIN DEHYDROGENASE-RELATED"/>
    <property type="match status" value="1"/>
</dbReference>
<comment type="caution">
    <text evidence="4">The sequence shown here is derived from an EMBL/GenBank/DDBJ whole genome shotgun (WGS) entry which is preliminary data.</text>
</comment>
<protein>
    <submittedName>
        <fullName evidence="4">Secondary metabolism biosynthetic enzyme</fullName>
        <ecNumber evidence="4">1.3.1.33</ecNumber>
    </submittedName>
</protein>
<gene>
    <name evidence="4" type="primary">RDH1_9</name>
    <name evidence="4" type="ORF">Daus18300_012250</name>
</gene>
<accession>A0ABR3W3G8</accession>
<organism evidence="4 5">
    <name type="scientific">Diaporthe australafricana</name>
    <dbReference type="NCBI Taxonomy" id="127596"/>
    <lineage>
        <taxon>Eukaryota</taxon>
        <taxon>Fungi</taxon>
        <taxon>Dikarya</taxon>
        <taxon>Ascomycota</taxon>
        <taxon>Pezizomycotina</taxon>
        <taxon>Sordariomycetes</taxon>
        <taxon>Sordariomycetidae</taxon>
        <taxon>Diaporthales</taxon>
        <taxon>Diaporthaceae</taxon>
        <taxon>Diaporthe</taxon>
    </lineage>
</organism>
<evidence type="ECO:0000256" key="1">
    <source>
        <dbReference type="ARBA" id="ARBA00006484"/>
    </source>
</evidence>
<dbReference type="SUPFAM" id="SSF51735">
    <property type="entry name" value="NAD(P)-binding Rossmann-fold domains"/>
    <property type="match status" value="1"/>
</dbReference>
<name>A0ABR3W3G8_9PEZI</name>
<keyword evidence="3 4" id="KW-0560">Oxidoreductase</keyword>
<dbReference type="Gene3D" id="3.40.50.720">
    <property type="entry name" value="NAD(P)-binding Rossmann-like Domain"/>
    <property type="match status" value="1"/>
</dbReference>
<dbReference type="GO" id="GO:0016630">
    <property type="term" value="F:protochlorophyllide reductase activity"/>
    <property type="evidence" value="ECO:0007669"/>
    <property type="project" value="UniProtKB-EC"/>
</dbReference>
<dbReference type="InterPro" id="IPR002347">
    <property type="entry name" value="SDR_fam"/>
</dbReference>
<dbReference type="Proteomes" id="UP001583177">
    <property type="component" value="Unassembled WGS sequence"/>
</dbReference>
<evidence type="ECO:0000256" key="2">
    <source>
        <dbReference type="ARBA" id="ARBA00022857"/>
    </source>
</evidence>
<keyword evidence="5" id="KW-1185">Reference proteome</keyword>